<keyword evidence="2" id="KW-1185">Reference proteome</keyword>
<reference evidence="1" key="1">
    <citation type="submission" date="2021-08" db="EMBL/GenBank/DDBJ databases">
        <authorList>
            <person name="Zhang H."/>
            <person name="Xu M."/>
            <person name="Yu Z."/>
            <person name="Yang L."/>
            <person name="Cai Y."/>
        </authorList>
    </citation>
    <scope>NUCLEOTIDE SEQUENCE</scope>
    <source>
        <strain evidence="1">CHL1</strain>
    </source>
</reference>
<evidence type="ECO:0000313" key="1">
    <source>
        <dbReference type="EMBL" id="QZN99185.1"/>
    </source>
</evidence>
<dbReference type="Proteomes" id="UP000825701">
    <property type="component" value="Chromosome"/>
</dbReference>
<protein>
    <submittedName>
        <fullName evidence="1">Uncharacterized protein</fullName>
    </submittedName>
</protein>
<organism evidence="1 2">
    <name type="scientific">Chenggangzhangella methanolivorans</name>
    <dbReference type="NCBI Taxonomy" id="1437009"/>
    <lineage>
        <taxon>Bacteria</taxon>
        <taxon>Pseudomonadati</taxon>
        <taxon>Pseudomonadota</taxon>
        <taxon>Alphaproteobacteria</taxon>
        <taxon>Hyphomicrobiales</taxon>
        <taxon>Methylopilaceae</taxon>
        <taxon>Chenggangzhangella</taxon>
    </lineage>
</organism>
<gene>
    <name evidence="1" type="ORF">K6K41_20485</name>
</gene>
<accession>A0A9E6R6K0</accession>
<evidence type="ECO:0000313" key="2">
    <source>
        <dbReference type="Proteomes" id="UP000825701"/>
    </source>
</evidence>
<dbReference type="KEGG" id="cmet:K6K41_20485"/>
<dbReference type="AlphaFoldDB" id="A0A9E6R6K0"/>
<proteinExistence type="predicted"/>
<dbReference type="EMBL" id="CP081869">
    <property type="protein sequence ID" value="QZN99185.1"/>
    <property type="molecule type" value="Genomic_DNA"/>
</dbReference>
<dbReference type="RefSeq" id="WP_261402221.1">
    <property type="nucleotide sequence ID" value="NZ_CP081869.1"/>
</dbReference>
<name>A0A9E6R6K0_9HYPH</name>
<sequence length="156" mass="16857">MAASILGPQAASAQTVKQPVVVDDNGKALGPLVGVNSVLLSYQSVTFLAPFTRFGFKIDEDKNFSGLSQDTTIYYFSNDCSGDEYLKAGPVPAVAALKSNRFLFPDAAYTHNMSQSRRKGPNAACKTETEFGDFGLLQSKSVASFGFKPPFRVELR</sequence>